<evidence type="ECO:0000313" key="3">
    <source>
        <dbReference type="Proteomes" id="UP000663845"/>
    </source>
</evidence>
<evidence type="ECO:0000256" key="1">
    <source>
        <dbReference type="SAM" id="MobiDB-lite"/>
    </source>
</evidence>
<comment type="caution">
    <text evidence="2">The sequence shown here is derived from an EMBL/GenBank/DDBJ whole genome shotgun (WGS) entry which is preliminary data.</text>
</comment>
<dbReference type="GO" id="GO:0003677">
    <property type="term" value="F:DNA binding"/>
    <property type="evidence" value="ECO:0007669"/>
    <property type="project" value="InterPro"/>
</dbReference>
<reference evidence="2" key="1">
    <citation type="submission" date="2021-02" db="EMBL/GenBank/DDBJ databases">
        <authorList>
            <person name="Nowell W R."/>
        </authorList>
    </citation>
    <scope>NUCLEOTIDE SEQUENCE</scope>
</reference>
<dbReference type="PANTHER" id="PTHR15180:SF1">
    <property type="entry name" value="GENERAL TRANSCRIPTION FACTOR 3C POLYPEPTIDE 1"/>
    <property type="match status" value="1"/>
</dbReference>
<dbReference type="GO" id="GO:0000127">
    <property type="term" value="C:transcription factor TFIIIC complex"/>
    <property type="evidence" value="ECO:0007669"/>
    <property type="project" value="InterPro"/>
</dbReference>
<gene>
    <name evidence="2" type="ORF">JYZ213_LOCUS31512</name>
</gene>
<dbReference type="AlphaFoldDB" id="A0A815CK11"/>
<proteinExistence type="predicted"/>
<accession>A0A815CK11</accession>
<protein>
    <submittedName>
        <fullName evidence="2">Uncharacterized protein</fullName>
    </submittedName>
</protein>
<dbReference type="GO" id="GO:0006384">
    <property type="term" value="P:transcription initiation at RNA polymerase III promoter"/>
    <property type="evidence" value="ECO:0007669"/>
    <property type="project" value="InterPro"/>
</dbReference>
<name>A0A815CK11_9BILA</name>
<dbReference type="GO" id="GO:0042791">
    <property type="term" value="P:5S class rRNA transcription by RNA polymerase III"/>
    <property type="evidence" value="ECO:0007669"/>
    <property type="project" value="TreeGrafter"/>
</dbReference>
<dbReference type="PANTHER" id="PTHR15180">
    <property type="entry name" value="GENERAL TRANSCRIPTION FACTOR 3C POLYPEPTIDE 1"/>
    <property type="match status" value="1"/>
</dbReference>
<sequence>MPTTTAKSSTINTNNIRQQIISKTPRSKRKKTNNKQKDIIETTLVESPLSVPAASSNSPSLIKCEPIDAEHLDNEPLLSRLLSSETLWRPSTQNVTQEPPKKKSKTRVNPVKRINIKREHRLDLIRSYMNEHPICTLTDLRAAIMSSERDEGLTIHMDRKTLDKLVDELEKIHHFLFRFTARIKQSRTIICLAMTTNDITPDCEKIQQFKIELSQDTIEVPSTNKSKQISRERLSNATINNTNNNNQQQEQILDDEKILNDDDAKITIDNLFNNGLEEEKIALLKKKPLENVTGFGNCYGYVYKFQRCAILHKFLFYLLYGYEGNTENEDIESSFDCEQSLLSNDPEVQSILDSIPNTRRYLNSNQVANWKTFVPPLDTRGRSIPSGCLYLDDFLMCMPVSIFLAIVYVPYKVPGLMELLSHPTKRYILVRVGIHICQQLFFMKHIHG</sequence>
<organism evidence="2 3">
    <name type="scientific">Adineta steineri</name>
    <dbReference type="NCBI Taxonomy" id="433720"/>
    <lineage>
        <taxon>Eukaryota</taxon>
        <taxon>Metazoa</taxon>
        <taxon>Spiralia</taxon>
        <taxon>Gnathifera</taxon>
        <taxon>Rotifera</taxon>
        <taxon>Eurotatoria</taxon>
        <taxon>Bdelloidea</taxon>
        <taxon>Adinetida</taxon>
        <taxon>Adinetidae</taxon>
        <taxon>Adineta</taxon>
    </lineage>
</organism>
<dbReference type="Proteomes" id="UP000663845">
    <property type="component" value="Unassembled WGS sequence"/>
</dbReference>
<feature type="region of interest" description="Disordered" evidence="1">
    <location>
        <begin position="89"/>
        <end position="108"/>
    </location>
</feature>
<evidence type="ECO:0000313" key="2">
    <source>
        <dbReference type="EMBL" id="CAF1286188.1"/>
    </source>
</evidence>
<dbReference type="EMBL" id="CAJNOG010000534">
    <property type="protein sequence ID" value="CAF1286188.1"/>
    <property type="molecule type" value="Genomic_DNA"/>
</dbReference>
<dbReference type="InterPro" id="IPR044210">
    <property type="entry name" value="Tfc3-like"/>
</dbReference>